<comment type="caution">
    <text evidence="1">The sequence shown here is derived from an EMBL/GenBank/DDBJ whole genome shotgun (WGS) entry which is preliminary data.</text>
</comment>
<dbReference type="AlphaFoldDB" id="I0SEH5"/>
<reference evidence="1 2" key="1">
    <citation type="submission" date="2012-01" db="EMBL/GenBank/DDBJ databases">
        <authorList>
            <person name="Harkins D.M."/>
            <person name="Madupu R."/>
            <person name="Durkin A.S."/>
            <person name="Torralba M."/>
            <person name="Methe B."/>
            <person name="Sutton G.G."/>
            <person name="Nelson K.E."/>
        </authorList>
    </citation>
    <scope>NUCLEOTIDE SEQUENCE [LARGE SCALE GENOMIC DNA]</scope>
    <source>
        <strain evidence="1 2">CCUG 39159</strain>
    </source>
</reference>
<name>I0SEH5_STRAP</name>
<dbReference type="EMBL" id="AICP01000039">
    <property type="protein sequence ID" value="EID21778.1"/>
    <property type="molecule type" value="Genomic_DNA"/>
</dbReference>
<gene>
    <name evidence="1" type="ORF">HMPREF1043_1774</name>
</gene>
<dbReference type="Proteomes" id="UP000003245">
    <property type="component" value="Unassembled WGS sequence"/>
</dbReference>
<proteinExistence type="predicted"/>
<dbReference type="PATRIC" id="fig|1095729.3.peg.1038"/>
<sequence>MDEESLITCLGFGMTMKIHTQGKKLSEFETRLLMKTEKSSDGILETNS</sequence>
<evidence type="ECO:0000313" key="1">
    <source>
        <dbReference type="EMBL" id="EID21778.1"/>
    </source>
</evidence>
<evidence type="ECO:0000313" key="2">
    <source>
        <dbReference type="Proteomes" id="UP000003245"/>
    </source>
</evidence>
<protein>
    <submittedName>
        <fullName evidence="1">Uncharacterized protein</fullName>
    </submittedName>
</protein>
<organism evidence="1 2">
    <name type="scientific">Streptococcus anginosus subsp. whileyi CCUG 39159</name>
    <dbReference type="NCBI Taxonomy" id="1095729"/>
    <lineage>
        <taxon>Bacteria</taxon>
        <taxon>Bacillati</taxon>
        <taxon>Bacillota</taxon>
        <taxon>Bacilli</taxon>
        <taxon>Lactobacillales</taxon>
        <taxon>Streptococcaceae</taxon>
        <taxon>Streptococcus</taxon>
        <taxon>Streptococcus anginosus group</taxon>
    </lineage>
</organism>
<keyword evidence="2" id="KW-1185">Reference proteome</keyword>
<accession>I0SEH5</accession>